<feature type="domain" description="ResB-like" evidence="7">
    <location>
        <begin position="30"/>
        <end position="704"/>
    </location>
</feature>
<keyword evidence="3" id="KW-0201">Cytochrome c-type biogenesis</keyword>
<feature type="transmembrane region" description="Helical" evidence="6">
    <location>
        <begin position="177"/>
        <end position="195"/>
    </location>
</feature>
<keyword evidence="5 6" id="KW-0472">Membrane</keyword>
<dbReference type="PANTHER" id="PTHR31566">
    <property type="entry name" value="CYTOCHROME C BIOGENESIS PROTEIN CCS1, CHLOROPLASTIC"/>
    <property type="match status" value="1"/>
</dbReference>
<evidence type="ECO:0000256" key="5">
    <source>
        <dbReference type="ARBA" id="ARBA00023136"/>
    </source>
</evidence>
<protein>
    <submittedName>
        <fullName evidence="8">Cytochrome c biogenesis protein ResB</fullName>
    </submittedName>
</protein>
<dbReference type="PANTHER" id="PTHR31566:SF0">
    <property type="entry name" value="CYTOCHROME C BIOGENESIS PROTEIN CCS1, CHLOROPLASTIC"/>
    <property type="match status" value="1"/>
</dbReference>
<dbReference type="RefSeq" id="WP_290360764.1">
    <property type="nucleotide sequence ID" value="NZ_JAUHHC010000005.1"/>
</dbReference>
<evidence type="ECO:0000259" key="7">
    <source>
        <dbReference type="Pfam" id="PF05140"/>
    </source>
</evidence>
<accession>A0ABT8DWH4</accession>
<dbReference type="EMBL" id="JAUHHC010000005">
    <property type="protein sequence ID" value="MDN3922461.1"/>
    <property type="molecule type" value="Genomic_DNA"/>
</dbReference>
<dbReference type="InterPro" id="IPR007816">
    <property type="entry name" value="ResB-like_domain"/>
</dbReference>
<sequence>MSETTAASLPPPRPPSNSTARELVDLLSSMRFAIAVFVVICIAAITGTLVKQREPLTNYVNQFGPFWSELFGKLDLYTVYGAWWFLLMLAFLVISTSLCIARNTPKIIHDLKTYKEHVREQSLQAHHHKALGHLAVAPEAALARVSALLDHLGWKAKAQLRSNGVMVAARKGAANKIGYLAAHSAIVLVCVGGLLDGDLIVRALMWAQGKSIYTGAGLVSEVAAEHRLSPANPSFRGNLLVPENGRAATAIISMPTGVVLQDLPFDVELRKFIVEYYDTGMPKLFASEIAIRDHESGAISQHTVKVNEPVIHRGVAIYQSSFDDGGSQLKLQALPLAGKGQPFTIEGVVGNSTSLSNESEKLSLEFAGLRVINVENLGGAAEAGSGTDVRKVDLVDSLQSHLGSGAKSSKSKSLHNVGPSFSYRLRDASGQAREYNNYMLPIELDGQRVFLAGVRETPAESFRYLRIPADEKLEMDGWMRLRRSLLDPAQREQAALRYAVAATPSDKPQMTPQLQATARRALALFAGAEGVKPEDKIPSLAEGGWGGLPALSSFIDSEVPAAERQRVSEVLLRILNGCLFELYKLGREQAGLPVPAADAATQGFMTQSVLALSDSMFYPAPVLLRLDDFKQVQASVFQVARAPGQKLVYLGAILLIIGVFAMLYIKERRLWIWLEPAPGQPEATRLRMALSSTRDSPDTTTEFEQLKHALLQEDDETAEASPT</sequence>
<feature type="transmembrane region" description="Helical" evidence="6">
    <location>
        <begin position="647"/>
        <end position="665"/>
    </location>
</feature>
<feature type="transmembrane region" description="Helical" evidence="6">
    <location>
        <begin position="32"/>
        <end position="50"/>
    </location>
</feature>
<keyword evidence="9" id="KW-1185">Reference proteome</keyword>
<proteinExistence type="predicted"/>
<evidence type="ECO:0000313" key="8">
    <source>
        <dbReference type="EMBL" id="MDN3922461.1"/>
    </source>
</evidence>
<evidence type="ECO:0000256" key="2">
    <source>
        <dbReference type="ARBA" id="ARBA00022692"/>
    </source>
</evidence>
<evidence type="ECO:0000256" key="3">
    <source>
        <dbReference type="ARBA" id="ARBA00022748"/>
    </source>
</evidence>
<evidence type="ECO:0000256" key="1">
    <source>
        <dbReference type="ARBA" id="ARBA00004141"/>
    </source>
</evidence>
<dbReference type="InterPro" id="IPR023494">
    <property type="entry name" value="Cyt_c_bgen_Ccs1/CcsB/ResB"/>
</dbReference>
<evidence type="ECO:0000256" key="4">
    <source>
        <dbReference type="ARBA" id="ARBA00022989"/>
    </source>
</evidence>
<evidence type="ECO:0000313" key="9">
    <source>
        <dbReference type="Proteomes" id="UP001228044"/>
    </source>
</evidence>
<reference evidence="8 9" key="1">
    <citation type="submission" date="2023-06" db="EMBL/GenBank/DDBJ databases">
        <title>Pelomonas sp. PFR6 16S ribosomal RNA gene Genome sequencing and assembly.</title>
        <authorList>
            <person name="Woo H."/>
        </authorList>
    </citation>
    <scope>NUCLEOTIDE SEQUENCE [LARGE SCALE GENOMIC DNA]</scope>
    <source>
        <strain evidence="8 9">PFR6</strain>
    </source>
</reference>
<organism evidence="8 9">
    <name type="scientific">Roseateles violae</name>
    <dbReference type="NCBI Taxonomy" id="3058042"/>
    <lineage>
        <taxon>Bacteria</taxon>
        <taxon>Pseudomonadati</taxon>
        <taxon>Pseudomonadota</taxon>
        <taxon>Betaproteobacteria</taxon>
        <taxon>Burkholderiales</taxon>
        <taxon>Sphaerotilaceae</taxon>
        <taxon>Roseateles</taxon>
    </lineage>
</organism>
<evidence type="ECO:0000256" key="6">
    <source>
        <dbReference type="SAM" id="Phobius"/>
    </source>
</evidence>
<dbReference type="Proteomes" id="UP001228044">
    <property type="component" value="Unassembled WGS sequence"/>
</dbReference>
<comment type="caution">
    <text evidence="8">The sequence shown here is derived from an EMBL/GenBank/DDBJ whole genome shotgun (WGS) entry which is preliminary data.</text>
</comment>
<feature type="transmembrane region" description="Helical" evidence="6">
    <location>
        <begin position="82"/>
        <end position="101"/>
    </location>
</feature>
<keyword evidence="4 6" id="KW-1133">Transmembrane helix</keyword>
<dbReference type="Pfam" id="PF05140">
    <property type="entry name" value="ResB"/>
    <property type="match status" value="1"/>
</dbReference>
<keyword evidence="2 6" id="KW-0812">Transmembrane</keyword>
<comment type="subcellular location">
    <subcellularLocation>
        <location evidence="1">Membrane</location>
        <topology evidence="1">Multi-pass membrane protein</topology>
    </subcellularLocation>
</comment>
<gene>
    <name evidence="8" type="ORF">QWJ38_19395</name>
</gene>
<name>A0ABT8DWH4_9BURK</name>